<dbReference type="GO" id="GO:0042597">
    <property type="term" value="C:periplasmic space"/>
    <property type="evidence" value="ECO:0007669"/>
    <property type="project" value="UniProtKB-SubCell"/>
</dbReference>
<comment type="caution">
    <text evidence="6">The sequence shown here is derived from an EMBL/GenBank/DDBJ whole genome shotgun (WGS) entry which is preliminary data.</text>
</comment>
<dbReference type="EMBL" id="JACIED010000003">
    <property type="protein sequence ID" value="MBB4008204.1"/>
    <property type="molecule type" value="Genomic_DNA"/>
</dbReference>
<name>A0A1Q9A7N1_9HYPH</name>
<dbReference type="OrthoDB" id="9791339at2"/>
<sequence>MKITRRTFVATTAALAMTGLAVPVLAEDASTLDRIKKDKQLRIGVTSAEPWFFKDPMTEKWTGVGVAMGEKLAANLGATLVPVETTWANAIAALQANQIDLMFVLDPTEERRNAIDFPEAPLFYYAMGALIAAGSAAKTWEDFDKAGTRIGVTLGTSLDKNITAMAKNAEINRFANNDEAIAAFAARRVDVVVQFHPALVVQYSRLKLGKVILPTPVNPVPTSAGLRKEANPAFRDWVSEQFSDLYKKGVPDQIFDDYLKSKNIDPSGIPGLVKEAWK</sequence>
<evidence type="ECO:0000313" key="8">
    <source>
        <dbReference type="Proteomes" id="UP000544107"/>
    </source>
</evidence>
<dbReference type="PROSITE" id="PS51318">
    <property type="entry name" value="TAT"/>
    <property type="match status" value="1"/>
</dbReference>
<dbReference type="PANTHER" id="PTHR35936:SF17">
    <property type="entry name" value="ARGININE-BINDING EXTRACELLULAR PROTEIN ARTP"/>
    <property type="match status" value="1"/>
</dbReference>
<evidence type="ECO:0000259" key="4">
    <source>
        <dbReference type="SMART" id="SM00062"/>
    </source>
</evidence>
<dbReference type="Proteomes" id="UP000185598">
    <property type="component" value="Unassembled WGS sequence"/>
</dbReference>
<evidence type="ECO:0000313" key="7">
    <source>
        <dbReference type="Proteomes" id="UP000185598"/>
    </source>
</evidence>
<dbReference type="InterPro" id="IPR006311">
    <property type="entry name" value="TAT_signal"/>
</dbReference>
<organism evidence="6 7">
    <name type="scientific">Allorhizobium taibaishanense</name>
    <dbReference type="NCBI Taxonomy" id="887144"/>
    <lineage>
        <taxon>Bacteria</taxon>
        <taxon>Pseudomonadati</taxon>
        <taxon>Pseudomonadota</taxon>
        <taxon>Alphaproteobacteria</taxon>
        <taxon>Hyphomicrobiales</taxon>
        <taxon>Rhizobiaceae</taxon>
        <taxon>Rhizobium/Agrobacterium group</taxon>
        <taxon>Allorhizobium</taxon>
    </lineage>
</organism>
<dbReference type="Gene3D" id="3.40.190.10">
    <property type="entry name" value="Periplasmic binding protein-like II"/>
    <property type="match status" value="2"/>
</dbReference>
<dbReference type="Proteomes" id="UP000544107">
    <property type="component" value="Unassembled WGS sequence"/>
</dbReference>
<dbReference type="SMART" id="SM00062">
    <property type="entry name" value="PBPb"/>
    <property type="match status" value="1"/>
</dbReference>
<dbReference type="RefSeq" id="WP_075614480.1">
    <property type="nucleotide sequence ID" value="NZ_JACIED010000003.1"/>
</dbReference>
<reference evidence="5 8" key="2">
    <citation type="submission" date="2020-08" db="EMBL/GenBank/DDBJ databases">
        <title>Genomic Encyclopedia of Type Strains, Phase IV (KMG-IV): sequencing the most valuable type-strain genomes for metagenomic binning, comparative biology and taxonomic classification.</title>
        <authorList>
            <person name="Goeker M."/>
        </authorList>
    </citation>
    <scope>NUCLEOTIDE SEQUENCE [LARGE SCALE GENOMIC DNA]</scope>
    <source>
        <strain evidence="5 8">DSM 100021</strain>
    </source>
</reference>
<gene>
    <name evidence="6" type="ORF">BJF91_15085</name>
    <name evidence="5" type="ORF">GGQ71_002484</name>
</gene>
<evidence type="ECO:0000256" key="2">
    <source>
        <dbReference type="ARBA" id="ARBA00022729"/>
    </source>
</evidence>
<evidence type="ECO:0000256" key="3">
    <source>
        <dbReference type="SAM" id="SignalP"/>
    </source>
</evidence>
<reference evidence="6 7" key="1">
    <citation type="submission" date="2016-09" db="EMBL/GenBank/DDBJ databases">
        <title>Rhizobium oryziradicis sp. nov., isolated from the root of rice.</title>
        <authorList>
            <person name="Zhao J."/>
            <person name="Zhang X."/>
        </authorList>
    </citation>
    <scope>NUCLEOTIDE SEQUENCE [LARGE SCALE GENOMIC DNA]</scope>
    <source>
        <strain evidence="6 7">14971</strain>
    </source>
</reference>
<evidence type="ECO:0000313" key="6">
    <source>
        <dbReference type="EMBL" id="OLP50588.1"/>
    </source>
</evidence>
<accession>A0A1Q9A7N1</accession>
<feature type="chain" id="PRO_5044564386" evidence="3">
    <location>
        <begin position="27"/>
        <end position="278"/>
    </location>
</feature>
<proteinExistence type="predicted"/>
<dbReference type="PANTHER" id="PTHR35936">
    <property type="entry name" value="MEMBRANE-BOUND LYTIC MUREIN TRANSGLYCOSYLASE F"/>
    <property type="match status" value="1"/>
</dbReference>
<feature type="domain" description="Solute-binding protein family 3/N-terminal" evidence="4">
    <location>
        <begin position="40"/>
        <end position="262"/>
    </location>
</feature>
<evidence type="ECO:0000256" key="1">
    <source>
        <dbReference type="ARBA" id="ARBA00004418"/>
    </source>
</evidence>
<keyword evidence="7" id="KW-1185">Reference proteome</keyword>
<protein>
    <submittedName>
        <fullName evidence="6">Amino acid ABC transporter</fullName>
    </submittedName>
    <submittedName>
        <fullName evidence="5">Polar amino acid transport system substrate-binding protein</fullName>
    </submittedName>
</protein>
<dbReference type="EMBL" id="MKIN01000021">
    <property type="protein sequence ID" value="OLP50588.1"/>
    <property type="molecule type" value="Genomic_DNA"/>
</dbReference>
<comment type="subcellular location">
    <subcellularLocation>
        <location evidence="1">Periplasm</location>
    </subcellularLocation>
</comment>
<dbReference type="SUPFAM" id="SSF53850">
    <property type="entry name" value="Periplasmic binding protein-like II"/>
    <property type="match status" value="1"/>
</dbReference>
<keyword evidence="2 3" id="KW-0732">Signal</keyword>
<dbReference type="InterPro" id="IPR001638">
    <property type="entry name" value="Solute-binding_3/MltF_N"/>
</dbReference>
<feature type="signal peptide" evidence="3">
    <location>
        <begin position="1"/>
        <end position="26"/>
    </location>
</feature>
<evidence type="ECO:0000313" key="5">
    <source>
        <dbReference type="EMBL" id="MBB4008204.1"/>
    </source>
</evidence>
<dbReference type="Pfam" id="PF00497">
    <property type="entry name" value="SBP_bac_3"/>
    <property type="match status" value="1"/>
</dbReference>
<dbReference type="STRING" id="887144.BJF91_15085"/>
<dbReference type="AlphaFoldDB" id="A0A1Q9A7N1"/>